<evidence type="ECO:0000313" key="13">
    <source>
        <dbReference type="Proteomes" id="UP001168640"/>
    </source>
</evidence>
<dbReference type="SFLD" id="SFLDF00027">
    <property type="entry name" value="p-type_atpase"/>
    <property type="match status" value="1"/>
</dbReference>
<dbReference type="InterPro" id="IPR050510">
    <property type="entry name" value="Cation_transp_ATPase_P-type"/>
</dbReference>
<dbReference type="SUPFAM" id="SSF56784">
    <property type="entry name" value="HAD-like"/>
    <property type="match status" value="1"/>
</dbReference>
<dbReference type="Gene3D" id="3.40.1110.10">
    <property type="entry name" value="Calcium-transporting ATPase, cytoplasmic domain N"/>
    <property type="match status" value="1"/>
</dbReference>
<feature type="transmembrane region" description="Helical" evidence="10">
    <location>
        <begin position="83"/>
        <end position="99"/>
    </location>
</feature>
<feature type="transmembrane region" description="Helical" evidence="10">
    <location>
        <begin position="242"/>
        <end position="264"/>
    </location>
</feature>
<evidence type="ECO:0000256" key="9">
    <source>
        <dbReference type="ARBA" id="ARBA00023136"/>
    </source>
</evidence>
<evidence type="ECO:0000256" key="6">
    <source>
        <dbReference type="ARBA" id="ARBA00022840"/>
    </source>
</evidence>
<dbReference type="InterPro" id="IPR044492">
    <property type="entry name" value="P_typ_ATPase_HD_dom"/>
</dbReference>
<evidence type="ECO:0000259" key="11">
    <source>
        <dbReference type="SMART" id="SM00831"/>
    </source>
</evidence>
<dbReference type="InterPro" id="IPR008250">
    <property type="entry name" value="ATPase_P-typ_transduc_dom_A_sf"/>
</dbReference>
<keyword evidence="9 10" id="KW-0472">Membrane</keyword>
<dbReference type="InterPro" id="IPR059000">
    <property type="entry name" value="ATPase_P-type_domA"/>
</dbReference>
<dbReference type="InterPro" id="IPR023299">
    <property type="entry name" value="ATPase_P-typ_cyto_dom_N"/>
</dbReference>
<feature type="transmembrane region" description="Helical" evidence="10">
    <location>
        <begin position="766"/>
        <end position="789"/>
    </location>
</feature>
<evidence type="ECO:0000256" key="5">
    <source>
        <dbReference type="ARBA" id="ARBA00022741"/>
    </source>
</evidence>
<feature type="domain" description="Cation-transporting P-type ATPase N-terminal" evidence="11">
    <location>
        <begin position="6"/>
        <end position="79"/>
    </location>
</feature>
<dbReference type="SMART" id="SM00831">
    <property type="entry name" value="Cation_ATPase_N"/>
    <property type="match status" value="1"/>
</dbReference>
<protein>
    <submittedName>
        <fullName evidence="12">HAD-IC family P-type ATPase</fullName>
    </submittedName>
</protein>
<evidence type="ECO:0000256" key="10">
    <source>
        <dbReference type="SAM" id="Phobius"/>
    </source>
</evidence>
<feature type="transmembrane region" description="Helical" evidence="10">
    <location>
        <begin position="865"/>
        <end position="884"/>
    </location>
</feature>
<keyword evidence="7" id="KW-1278">Translocase</keyword>
<name>A0ABT8W3F4_9GAMM</name>
<dbReference type="Gene3D" id="1.20.1110.10">
    <property type="entry name" value="Calcium-transporting ATPase, transmembrane domain"/>
    <property type="match status" value="1"/>
</dbReference>
<feature type="transmembrane region" description="Helical" evidence="10">
    <location>
        <begin position="724"/>
        <end position="745"/>
    </location>
</feature>
<comment type="caution">
    <text evidence="12">The sequence shown here is derived from an EMBL/GenBank/DDBJ whole genome shotgun (WGS) entry which is preliminary data.</text>
</comment>
<dbReference type="PROSITE" id="PS00154">
    <property type="entry name" value="ATPASE_E1_E2"/>
    <property type="match status" value="1"/>
</dbReference>
<dbReference type="InterPro" id="IPR036412">
    <property type="entry name" value="HAD-like_sf"/>
</dbReference>
<feature type="transmembrane region" description="Helical" evidence="10">
    <location>
        <begin position="59"/>
        <end position="77"/>
    </location>
</feature>
<keyword evidence="4 10" id="KW-0812">Transmembrane</keyword>
<evidence type="ECO:0000256" key="8">
    <source>
        <dbReference type="ARBA" id="ARBA00022989"/>
    </source>
</evidence>
<dbReference type="PANTHER" id="PTHR43294">
    <property type="entry name" value="SODIUM/POTASSIUM-TRANSPORTING ATPASE SUBUNIT ALPHA"/>
    <property type="match status" value="1"/>
</dbReference>
<dbReference type="Gene3D" id="2.70.150.10">
    <property type="entry name" value="Calcium-transporting ATPase, cytoplasmic transduction domain A"/>
    <property type="match status" value="1"/>
</dbReference>
<dbReference type="PRINTS" id="PR00120">
    <property type="entry name" value="HATPASE"/>
</dbReference>
<dbReference type="SFLD" id="SFLDS00003">
    <property type="entry name" value="Haloacid_Dehalogenase"/>
    <property type="match status" value="1"/>
</dbReference>
<dbReference type="Pfam" id="PF00122">
    <property type="entry name" value="E1-E2_ATPase"/>
    <property type="match status" value="1"/>
</dbReference>
<accession>A0ABT8W3F4</accession>
<dbReference type="InterPro" id="IPR004014">
    <property type="entry name" value="ATPase_P-typ_cation-transptr_N"/>
</dbReference>
<dbReference type="NCBIfam" id="TIGR01494">
    <property type="entry name" value="ATPase_P-type"/>
    <property type="match status" value="2"/>
</dbReference>
<evidence type="ECO:0000256" key="3">
    <source>
        <dbReference type="ARBA" id="ARBA00022475"/>
    </source>
</evidence>
<comment type="subcellular location">
    <subcellularLocation>
        <location evidence="1">Cell membrane</location>
        <topology evidence="1">Multi-pass membrane protein</topology>
    </subcellularLocation>
</comment>
<feature type="transmembrane region" description="Helical" evidence="10">
    <location>
        <begin position="276"/>
        <end position="299"/>
    </location>
</feature>
<proteinExistence type="inferred from homology"/>
<dbReference type="SFLD" id="SFLDG00002">
    <property type="entry name" value="C1.7:_P-type_atpase_like"/>
    <property type="match status" value="1"/>
</dbReference>
<dbReference type="InterPro" id="IPR023214">
    <property type="entry name" value="HAD_sf"/>
</dbReference>
<dbReference type="Proteomes" id="UP001168640">
    <property type="component" value="Unassembled WGS sequence"/>
</dbReference>
<dbReference type="EMBL" id="JAUMIS010000002">
    <property type="protein sequence ID" value="MDO3722760.1"/>
    <property type="molecule type" value="Genomic_DNA"/>
</dbReference>
<dbReference type="PRINTS" id="PR00119">
    <property type="entry name" value="CATATPASE"/>
</dbReference>
<dbReference type="SUPFAM" id="SSF81653">
    <property type="entry name" value="Calcium ATPase, transduction domain A"/>
    <property type="match status" value="1"/>
</dbReference>
<keyword evidence="8 10" id="KW-1133">Transmembrane helix</keyword>
<dbReference type="RefSeq" id="WP_302910364.1">
    <property type="nucleotide sequence ID" value="NZ_JAUMIS010000002.1"/>
</dbReference>
<dbReference type="InterPro" id="IPR001757">
    <property type="entry name" value="P_typ_ATPase"/>
</dbReference>
<dbReference type="PANTHER" id="PTHR43294:SF21">
    <property type="entry name" value="CATION TRANSPORTING ATPASE"/>
    <property type="match status" value="1"/>
</dbReference>
<comment type="similarity">
    <text evidence="2">Belongs to the cation transport ATPase (P-type) (TC 3.A.3) family. Type IIA subfamily.</text>
</comment>
<dbReference type="Gene3D" id="3.40.50.1000">
    <property type="entry name" value="HAD superfamily/HAD-like"/>
    <property type="match status" value="1"/>
</dbReference>
<sequence>MEQGTGFHQQDTDTVFRALTTGRAGLSQAEARERLARFGSNRLPEARRQSPLIRFLRQFHNILIYVLLAAASITLLLGHGLDTAVILAVVLLNAVVGYVQEGKAARAIAAIRHMLAPQASVLRDGKRLSIAGDDVVPGDVVLLDAGDRVPADLRLFKVHGLQIQEAILTGESVAVSKQTSPVSAETLVAERDCMAFSGTTVTGGQGAGVVVATGQQTEVGRISGMLTEVDTLRTPLIEQMSVLARWLTLLIGVVAGLILLYGYFVLQQPFADVFMAVVGLSVAAIPEGLPAVLTITLAVGVQTMARRHAIVRRLPAIETVGSVSVICTDKTGTLTRNEMSVISVVAGARSYTVEDSGYAPFGCVWLDGETLDPEQVPLPLKTLVRSAVLCNDAELSRQGQAWEVQGDPMEGALLALAGKLDETPAELRRAWPRTDVIPFDTANRFMATLNHDHQGHGMIFVKGAPETVLALCANHQGKDGRPVPLDTAFWQRRAEEIASRGQRVLAFACREVPDNKTVVNLEDVRHELLFVGIVGLMDPPREEAINAVAECQAAGIRVKMITGDHASTASAIGALIGLANHDGTLTGAELDKLNDDELAVAARQVSVFARTSPEHKLRLVKALQSEGMTVAMTGDGVNDAPALRRADIGIAMGCKGTEAAKEVSDLVLADDNFASIVAAVREGRTVRDNIRKVIAWTLPTSSGEAFAIIVALLVGVALPVTPVQILWINFITTVSLGLALAFEPTSNNTMQRKPRPRTDPLIDASVLWHIILVSLLFLCGVFGIFTFAIESGYTLELARTMAMNTLVAMEIFYLFFIRTMDVRSPSWTMLQGTPVVWLAVFGVLIGQCVITYWPGAQAVFSTRAMSVMDLALVLLVGVALLLLLEIEKQVRMRVGRSDLQ</sequence>
<evidence type="ECO:0000256" key="7">
    <source>
        <dbReference type="ARBA" id="ARBA00022967"/>
    </source>
</evidence>
<dbReference type="InterPro" id="IPR023298">
    <property type="entry name" value="ATPase_P-typ_TM_dom_sf"/>
</dbReference>
<organism evidence="12 13">
    <name type="scientific">Marinobacter suaedae</name>
    <dbReference type="NCBI Taxonomy" id="3057675"/>
    <lineage>
        <taxon>Bacteria</taxon>
        <taxon>Pseudomonadati</taxon>
        <taxon>Pseudomonadota</taxon>
        <taxon>Gammaproteobacteria</taxon>
        <taxon>Pseudomonadales</taxon>
        <taxon>Marinobacteraceae</taxon>
        <taxon>Marinobacter</taxon>
    </lineage>
</organism>
<keyword evidence="13" id="KW-1185">Reference proteome</keyword>
<dbReference type="Pfam" id="PF00690">
    <property type="entry name" value="Cation_ATPase_N"/>
    <property type="match status" value="1"/>
</dbReference>
<keyword evidence="3" id="KW-1003">Cell membrane</keyword>
<dbReference type="InterPro" id="IPR018303">
    <property type="entry name" value="ATPase_P-typ_P_site"/>
</dbReference>
<evidence type="ECO:0000256" key="4">
    <source>
        <dbReference type="ARBA" id="ARBA00022692"/>
    </source>
</evidence>
<feature type="transmembrane region" description="Helical" evidence="10">
    <location>
        <begin position="832"/>
        <end position="853"/>
    </location>
</feature>
<keyword evidence="5" id="KW-0547">Nucleotide-binding</keyword>
<keyword evidence="6" id="KW-0067">ATP-binding</keyword>
<feature type="transmembrane region" description="Helical" evidence="10">
    <location>
        <begin position="801"/>
        <end position="820"/>
    </location>
</feature>
<dbReference type="InterPro" id="IPR006068">
    <property type="entry name" value="ATPase_P-typ_cation-transptr_C"/>
</dbReference>
<gene>
    <name evidence="12" type="ORF">QVZ43_13635</name>
</gene>
<dbReference type="SUPFAM" id="SSF81665">
    <property type="entry name" value="Calcium ATPase, transmembrane domain M"/>
    <property type="match status" value="1"/>
</dbReference>
<feature type="transmembrane region" description="Helical" evidence="10">
    <location>
        <begin position="693"/>
        <end position="718"/>
    </location>
</feature>
<dbReference type="SUPFAM" id="SSF81660">
    <property type="entry name" value="Metal cation-transporting ATPase, ATP-binding domain N"/>
    <property type="match status" value="1"/>
</dbReference>
<evidence type="ECO:0000256" key="1">
    <source>
        <dbReference type="ARBA" id="ARBA00004651"/>
    </source>
</evidence>
<dbReference type="Pfam" id="PF13246">
    <property type="entry name" value="Cation_ATPase"/>
    <property type="match status" value="1"/>
</dbReference>
<dbReference type="Pfam" id="PF00689">
    <property type="entry name" value="Cation_ATPase_C"/>
    <property type="match status" value="1"/>
</dbReference>
<evidence type="ECO:0000313" key="12">
    <source>
        <dbReference type="EMBL" id="MDO3722760.1"/>
    </source>
</evidence>
<reference evidence="12" key="1">
    <citation type="submission" date="2023-07" db="EMBL/GenBank/DDBJ databases">
        <title>Marinobacter sp. chi1 genome sequencing and assembly.</title>
        <authorList>
            <person name="Park S."/>
        </authorList>
    </citation>
    <scope>NUCLEOTIDE SEQUENCE</scope>
    <source>
        <strain evidence="12">Chi1</strain>
    </source>
</reference>
<evidence type="ECO:0000256" key="2">
    <source>
        <dbReference type="ARBA" id="ARBA00005675"/>
    </source>
</evidence>